<dbReference type="Pfam" id="PF01081">
    <property type="entry name" value="Aldolase"/>
    <property type="match status" value="1"/>
</dbReference>
<evidence type="ECO:0000313" key="7">
    <source>
        <dbReference type="Proteomes" id="UP000007435"/>
    </source>
</evidence>
<dbReference type="SUPFAM" id="SSF51569">
    <property type="entry name" value="Aldolase"/>
    <property type="match status" value="1"/>
</dbReference>
<evidence type="ECO:0000256" key="3">
    <source>
        <dbReference type="ARBA" id="ARBA00011233"/>
    </source>
</evidence>
<evidence type="ECO:0000256" key="5">
    <source>
        <dbReference type="ARBA" id="ARBA00023277"/>
    </source>
</evidence>
<dbReference type="PANTHER" id="PTHR30246">
    <property type="entry name" value="2-KETO-3-DEOXY-6-PHOSPHOGLUCONATE ALDOLASE"/>
    <property type="match status" value="1"/>
</dbReference>
<gene>
    <name evidence="6" type="ordered locus">Lbys_1616</name>
</gene>
<evidence type="ECO:0000256" key="2">
    <source>
        <dbReference type="ARBA" id="ARBA00006906"/>
    </source>
</evidence>
<dbReference type="InterPro" id="IPR013785">
    <property type="entry name" value="Aldolase_TIM"/>
</dbReference>
<comment type="pathway">
    <text evidence="1">Carbohydrate acid metabolism.</text>
</comment>
<dbReference type="CDD" id="cd00452">
    <property type="entry name" value="KDPG_aldolase"/>
    <property type="match status" value="1"/>
</dbReference>
<dbReference type="KEGG" id="lby:Lbys_1616"/>
<dbReference type="eggNOG" id="COG0800">
    <property type="taxonomic scope" value="Bacteria"/>
</dbReference>
<dbReference type="AlphaFoldDB" id="E4RYS7"/>
<organism evidence="6 7">
    <name type="scientific">Leadbetterella byssophila (strain DSM 17132 / JCM 16389 / KACC 11308 / NBRC 106382 / 4M15)</name>
    <dbReference type="NCBI Taxonomy" id="649349"/>
    <lineage>
        <taxon>Bacteria</taxon>
        <taxon>Pseudomonadati</taxon>
        <taxon>Bacteroidota</taxon>
        <taxon>Cytophagia</taxon>
        <taxon>Cytophagales</taxon>
        <taxon>Leadbetterellaceae</taxon>
        <taxon>Leadbetterella</taxon>
    </lineage>
</organism>
<dbReference type="HOGENOM" id="CLU_077795_2_0_10"/>
<dbReference type="Gene3D" id="3.20.20.70">
    <property type="entry name" value="Aldolase class I"/>
    <property type="match status" value="1"/>
</dbReference>
<evidence type="ECO:0000313" key="6">
    <source>
        <dbReference type="EMBL" id="ADQ17324.1"/>
    </source>
</evidence>
<keyword evidence="7" id="KW-1185">Reference proteome</keyword>
<dbReference type="GO" id="GO:0008675">
    <property type="term" value="F:2-dehydro-3-deoxy-phosphogluconate aldolase activity"/>
    <property type="evidence" value="ECO:0007669"/>
    <property type="project" value="UniProtKB-EC"/>
</dbReference>
<reference evidence="6 7" key="2">
    <citation type="journal article" date="2011" name="Stand. Genomic Sci.">
        <title>Complete genome sequence of Leadbetterella byssophila type strain (4M15).</title>
        <authorList>
            <person name="Abt B."/>
            <person name="Teshima H."/>
            <person name="Lucas S."/>
            <person name="Lapidus A."/>
            <person name="Del Rio T.G."/>
            <person name="Nolan M."/>
            <person name="Tice H."/>
            <person name="Cheng J.F."/>
            <person name="Pitluck S."/>
            <person name="Liolios K."/>
            <person name="Pagani I."/>
            <person name="Ivanova N."/>
            <person name="Mavromatis K."/>
            <person name="Pati A."/>
            <person name="Tapia R."/>
            <person name="Han C."/>
            <person name="Goodwin L."/>
            <person name="Chen A."/>
            <person name="Palaniappan K."/>
            <person name="Land M."/>
            <person name="Hauser L."/>
            <person name="Chang Y.J."/>
            <person name="Jeffries C.D."/>
            <person name="Rohde M."/>
            <person name="Goker M."/>
            <person name="Tindall B.J."/>
            <person name="Detter J.C."/>
            <person name="Woyke T."/>
            <person name="Bristow J."/>
            <person name="Eisen J.A."/>
            <person name="Markowitz V."/>
            <person name="Hugenholtz P."/>
            <person name="Klenk H.P."/>
            <person name="Kyrpides N.C."/>
        </authorList>
    </citation>
    <scope>NUCLEOTIDE SEQUENCE [LARGE SCALE GENOMIC DNA]</scope>
    <source>
        <strain evidence="7">DSM 17132 / JCM 16389 / KACC 11308 / NBRC 106382 / 4M15</strain>
    </source>
</reference>
<dbReference type="STRING" id="649349.Lbys_1616"/>
<proteinExistence type="inferred from homology"/>
<keyword evidence="4 6" id="KW-0456">Lyase</keyword>
<comment type="subunit">
    <text evidence="3">Homotrimer.</text>
</comment>
<keyword evidence="5" id="KW-0119">Carbohydrate metabolism</keyword>
<dbReference type="InterPro" id="IPR000887">
    <property type="entry name" value="Aldlse_KDPG_KHG"/>
</dbReference>
<dbReference type="EC" id="4.1.2.14" evidence="6"/>
<protein>
    <submittedName>
        <fullName evidence="6">2-keto-3-deoxy-phosphogluconate aldolase</fullName>
        <ecNumber evidence="6">4.1.2.14</ecNumber>
    </submittedName>
</protein>
<accession>E4RYS7</accession>
<dbReference type="Proteomes" id="UP000007435">
    <property type="component" value="Chromosome"/>
</dbReference>
<evidence type="ECO:0000256" key="4">
    <source>
        <dbReference type="ARBA" id="ARBA00023239"/>
    </source>
</evidence>
<comment type="similarity">
    <text evidence="2">Belongs to the KHG/KDPG aldolase family.</text>
</comment>
<dbReference type="PANTHER" id="PTHR30246:SF1">
    <property type="entry name" value="2-DEHYDRO-3-DEOXY-6-PHOSPHOGALACTONATE ALDOLASE-RELATED"/>
    <property type="match status" value="1"/>
</dbReference>
<dbReference type="RefSeq" id="WP_013408373.1">
    <property type="nucleotide sequence ID" value="NC_014655.1"/>
</dbReference>
<dbReference type="EMBL" id="CP002305">
    <property type="protein sequence ID" value="ADQ17324.1"/>
    <property type="molecule type" value="Genomic_DNA"/>
</dbReference>
<reference key="1">
    <citation type="submission" date="2010-11" db="EMBL/GenBank/DDBJ databases">
        <title>The complete genome of Leadbetterella byssophila DSM 17132.</title>
        <authorList>
            <consortium name="US DOE Joint Genome Institute (JGI-PGF)"/>
            <person name="Lucas S."/>
            <person name="Copeland A."/>
            <person name="Lapidus A."/>
            <person name="Glavina del Rio T."/>
            <person name="Dalin E."/>
            <person name="Tice H."/>
            <person name="Bruce D."/>
            <person name="Goodwin L."/>
            <person name="Pitluck S."/>
            <person name="Kyrpides N."/>
            <person name="Mavromatis K."/>
            <person name="Ivanova N."/>
            <person name="Teshima H."/>
            <person name="Brettin T."/>
            <person name="Detter J.C."/>
            <person name="Han C."/>
            <person name="Tapia R."/>
            <person name="Land M."/>
            <person name="Hauser L."/>
            <person name="Markowitz V."/>
            <person name="Cheng J.-F."/>
            <person name="Hugenholtz P."/>
            <person name="Woyke T."/>
            <person name="Wu D."/>
            <person name="Tindall B."/>
            <person name="Pomrenke H.G."/>
            <person name="Brambilla E."/>
            <person name="Klenk H.-P."/>
            <person name="Eisen J.A."/>
        </authorList>
    </citation>
    <scope>NUCLEOTIDE SEQUENCE [LARGE SCALE GENOMIC DNA]</scope>
    <source>
        <strain>DSM 17132</strain>
    </source>
</reference>
<sequence>MMSTLFERPLVPVYYHSDFDTAKAVVDACYRGGVRVFEFTNRGEQALEVFSELVAKNTYSDLLLGIGTIGDPQTAEKFIEAGARFVVQPFTTASVGKVCIEAGIPWIPGTLTPTEIHSALQMGASCVKIFPGNVVGPSYVKALRGPMPDVKIMVTGGVEPTAASLKEWFSAGVNAVGLGSQLFKNQPDQIASILEECFTHI</sequence>
<dbReference type="OrthoDB" id="9802667at2"/>
<name>E4RYS7_LEAB4</name>
<evidence type="ECO:0000256" key="1">
    <source>
        <dbReference type="ARBA" id="ARBA00004761"/>
    </source>
</evidence>